<feature type="region of interest" description="Disordered" evidence="1">
    <location>
        <begin position="1"/>
        <end position="29"/>
    </location>
</feature>
<dbReference type="EMBL" id="SRLO01000235">
    <property type="protein sequence ID" value="TNN65436.1"/>
    <property type="molecule type" value="Genomic_DNA"/>
</dbReference>
<dbReference type="AlphaFoldDB" id="A0A4Z2HI41"/>
<sequence length="89" mass="9530">MRSAFEAGGTEKEAGPLGRRPDSPPGSGVFQDNLISFGMGLASQKVVPRISQSIFGLQVPDNVTKIRRPSHQHHVIVESDSLITAVSFS</sequence>
<protein>
    <submittedName>
        <fullName evidence="2">Uncharacterized protein</fullName>
    </submittedName>
</protein>
<proteinExistence type="predicted"/>
<feature type="compositionally biased region" description="Basic and acidic residues" evidence="1">
    <location>
        <begin position="9"/>
        <end position="22"/>
    </location>
</feature>
<gene>
    <name evidence="2" type="ORF">EYF80_024377</name>
</gene>
<comment type="caution">
    <text evidence="2">The sequence shown here is derived from an EMBL/GenBank/DDBJ whole genome shotgun (WGS) entry which is preliminary data.</text>
</comment>
<organism evidence="2 3">
    <name type="scientific">Liparis tanakae</name>
    <name type="common">Tanaka's snailfish</name>
    <dbReference type="NCBI Taxonomy" id="230148"/>
    <lineage>
        <taxon>Eukaryota</taxon>
        <taxon>Metazoa</taxon>
        <taxon>Chordata</taxon>
        <taxon>Craniata</taxon>
        <taxon>Vertebrata</taxon>
        <taxon>Euteleostomi</taxon>
        <taxon>Actinopterygii</taxon>
        <taxon>Neopterygii</taxon>
        <taxon>Teleostei</taxon>
        <taxon>Neoteleostei</taxon>
        <taxon>Acanthomorphata</taxon>
        <taxon>Eupercaria</taxon>
        <taxon>Perciformes</taxon>
        <taxon>Cottioidei</taxon>
        <taxon>Cottales</taxon>
        <taxon>Liparidae</taxon>
        <taxon>Liparis</taxon>
    </lineage>
</organism>
<accession>A0A4Z2HI41</accession>
<dbReference type="Proteomes" id="UP000314294">
    <property type="component" value="Unassembled WGS sequence"/>
</dbReference>
<evidence type="ECO:0000313" key="2">
    <source>
        <dbReference type="EMBL" id="TNN65436.1"/>
    </source>
</evidence>
<keyword evidence="3" id="KW-1185">Reference proteome</keyword>
<name>A0A4Z2HI41_9TELE</name>
<evidence type="ECO:0000256" key="1">
    <source>
        <dbReference type="SAM" id="MobiDB-lite"/>
    </source>
</evidence>
<evidence type="ECO:0000313" key="3">
    <source>
        <dbReference type="Proteomes" id="UP000314294"/>
    </source>
</evidence>
<reference evidence="2 3" key="1">
    <citation type="submission" date="2019-03" db="EMBL/GenBank/DDBJ databases">
        <title>First draft genome of Liparis tanakae, snailfish: a comprehensive survey of snailfish specific genes.</title>
        <authorList>
            <person name="Kim W."/>
            <person name="Song I."/>
            <person name="Jeong J.-H."/>
            <person name="Kim D."/>
            <person name="Kim S."/>
            <person name="Ryu S."/>
            <person name="Song J.Y."/>
            <person name="Lee S.K."/>
        </authorList>
    </citation>
    <scope>NUCLEOTIDE SEQUENCE [LARGE SCALE GENOMIC DNA]</scope>
    <source>
        <tissue evidence="2">Muscle</tissue>
    </source>
</reference>